<dbReference type="InterPro" id="IPR041487">
    <property type="entry name" value="HEPN/Toprim-NTD1"/>
</dbReference>
<proteinExistence type="predicted"/>
<evidence type="ECO:0000259" key="1">
    <source>
        <dbReference type="Pfam" id="PF18871"/>
    </source>
</evidence>
<evidence type="ECO:0000313" key="2">
    <source>
        <dbReference type="EMBL" id="SFP96660.1"/>
    </source>
</evidence>
<reference evidence="2 3" key="1">
    <citation type="submission" date="2016-10" db="EMBL/GenBank/DDBJ databases">
        <authorList>
            <person name="de Groot N.N."/>
        </authorList>
    </citation>
    <scope>NUCLEOTIDE SEQUENCE [LARGE SCALE GENOMIC DNA]</scope>
    <source>
        <strain evidence="2 3">CGMCC 1.9113</strain>
    </source>
</reference>
<gene>
    <name evidence="2" type="ORF">SAMN04488241_11317</name>
</gene>
<keyword evidence="3" id="KW-1185">Reference proteome</keyword>
<dbReference type="OrthoDB" id="5141316at2"/>
<dbReference type="Proteomes" id="UP000199586">
    <property type="component" value="Unassembled WGS sequence"/>
</dbReference>
<organism evidence="2 3">
    <name type="scientific">Sphingomonas rubra</name>
    <dbReference type="NCBI Taxonomy" id="634430"/>
    <lineage>
        <taxon>Bacteria</taxon>
        <taxon>Pseudomonadati</taxon>
        <taxon>Pseudomonadota</taxon>
        <taxon>Alphaproteobacteria</taxon>
        <taxon>Sphingomonadales</taxon>
        <taxon>Sphingomonadaceae</taxon>
        <taxon>Sphingomonas</taxon>
    </lineage>
</organism>
<evidence type="ECO:0000313" key="3">
    <source>
        <dbReference type="Proteomes" id="UP000199586"/>
    </source>
</evidence>
<accession>A0A1I5UN61</accession>
<dbReference type="PROSITE" id="PS00018">
    <property type="entry name" value="EF_HAND_1"/>
    <property type="match status" value="1"/>
</dbReference>
<sequence>MGTSIELTVCGVSLSYAKNHMGLDFGYLFQDADLTRRPCRGIDYEYYREHPETMADLIESELTFVRALCRVIPRLNVLGHSLEGARAEYEAVIAEAASLDDPEPDTDQERYLSFEEFCHLANLLPLTELSDRFVDLPSDEREIEAQGRFAAHAGLFARLPLTDNSDLYWSEASYVSARLCILSASSMLLIFALNPENARAEVMWQFGDIVNAGWVARDAFVAGARRNQAILVATEGASDARILRRALDLLRPDVADFFRFIDGEERHHFWGTGNLVKFAEGLLRIDIHNQVLFVLDNDAEGVDAHRRLGELNLTGNLRAMMLPAIEELRSFPALGPEGLAEVDINGRAAAIECYLDLNLPGYPPARVIWTNYKRELGIWQGVLEHKESYDRHFMSQHVAIITSGAYDASKLTQVLDALILEACRLGSRSD</sequence>
<dbReference type="EMBL" id="FOXP01000013">
    <property type="protein sequence ID" value="SFP96660.1"/>
    <property type="molecule type" value="Genomic_DNA"/>
</dbReference>
<name>A0A1I5UN61_9SPHN</name>
<protein>
    <recommendedName>
        <fullName evidence="1">HEPN/Toprim N-terminal domain-containing protein</fullName>
    </recommendedName>
</protein>
<dbReference type="AlphaFoldDB" id="A0A1I5UN61"/>
<dbReference type="STRING" id="634430.SAMN04488241_11317"/>
<dbReference type="RefSeq" id="WP_093334406.1">
    <property type="nucleotide sequence ID" value="NZ_FOXP01000013.1"/>
</dbReference>
<feature type="domain" description="HEPN/Toprim N-terminal" evidence="1">
    <location>
        <begin position="1"/>
        <end position="228"/>
    </location>
</feature>
<dbReference type="InterPro" id="IPR018247">
    <property type="entry name" value="EF_Hand_1_Ca_BS"/>
</dbReference>
<dbReference type="Pfam" id="PF18871">
    <property type="entry name" value="HEPN_Toprim_N"/>
    <property type="match status" value="1"/>
</dbReference>